<dbReference type="AlphaFoldDB" id="A0A1H9HBK5"/>
<protein>
    <submittedName>
        <fullName evidence="2">Uncharacterized protein</fullName>
    </submittedName>
</protein>
<dbReference type="Proteomes" id="UP000198504">
    <property type="component" value="Unassembled WGS sequence"/>
</dbReference>
<keyword evidence="1" id="KW-0472">Membrane</keyword>
<keyword evidence="3" id="KW-1185">Reference proteome</keyword>
<evidence type="ECO:0000313" key="3">
    <source>
        <dbReference type="Proteomes" id="UP000198504"/>
    </source>
</evidence>
<dbReference type="RefSeq" id="WP_091180183.1">
    <property type="nucleotide sequence ID" value="NZ_FOFA01000004.1"/>
</dbReference>
<keyword evidence="1" id="KW-1133">Transmembrane helix</keyword>
<feature type="transmembrane region" description="Helical" evidence="1">
    <location>
        <begin position="21"/>
        <end position="45"/>
    </location>
</feature>
<feature type="transmembrane region" description="Helical" evidence="1">
    <location>
        <begin position="85"/>
        <end position="104"/>
    </location>
</feature>
<feature type="transmembrane region" description="Helical" evidence="1">
    <location>
        <begin position="57"/>
        <end position="78"/>
    </location>
</feature>
<evidence type="ECO:0000313" key="2">
    <source>
        <dbReference type="EMBL" id="SEQ59731.1"/>
    </source>
</evidence>
<proteinExistence type="predicted"/>
<accession>A0A1H9HBK5</accession>
<reference evidence="3" key="1">
    <citation type="submission" date="2016-10" db="EMBL/GenBank/DDBJ databases">
        <authorList>
            <person name="Varghese N."/>
            <person name="Submissions S."/>
        </authorList>
    </citation>
    <scope>NUCLEOTIDE SEQUENCE [LARGE SCALE GENOMIC DNA]</scope>
    <source>
        <strain evidence="3">CGMCC 4.6856</strain>
    </source>
</reference>
<evidence type="ECO:0000256" key="1">
    <source>
        <dbReference type="SAM" id="Phobius"/>
    </source>
</evidence>
<sequence length="137" mass="13985">MTTTSPTPTRSATRPAGGLVTALRVFAALAAVVVLWQFVTAGQLLPRGSEGAETGHAAGAIVLHVVSGLAAIAAVVLWRQGVVSLGLAALAAVVFAFGFLQAALGGYDSLYVHIPGAMLLTTGVVWLLVAVVRLRRV</sequence>
<keyword evidence="1" id="KW-0812">Transmembrane</keyword>
<name>A0A1H9HBK5_9ACTN</name>
<organism evidence="2 3">
    <name type="scientific">Microlunatus flavus</name>
    <dbReference type="NCBI Taxonomy" id="1036181"/>
    <lineage>
        <taxon>Bacteria</taxon>
        <taxon>Bacillati</taxon>
        <taxon>Actinomycetota</taxon>
        <taxon>Actinomycetes</taxon>
        <taxon>Propionibacteriales</taxon>
        <taxon>Propionibacteriaceae</taxon>
        <taxon>Microlunatus</taxon>
    </lineage>
</organism>
<dbReference type="EMBL" id="FOFA01000004">
    <property type="protein sequence ID" value="SEQ59731.1"/>
    <property type="molecule type" value="Genomic_DNA"/>
</dbReference>
<gene>
    <name evidence="2" type="ORF">SAMN05421756_104186</name>
</gene>
<feature type="transmembrane region" description="Helical" evidence="1">
    <location>
        <begin position="110"/>
        <end position="132"/>
    </location>
</feature>
<dbReference type="OrthoDB" id="5196101at2"/>